<dbReference type="OrthoDB" id="9794954at2"/>
<feature type="transmembrane region" description="Helical" evidence="6">
    <location>
        <begin position="6"/>
        <end position="28"/>
    </location>
</feature>
<evidence type="ECO:0000259" key="7">
    <source>
        <dbReference type="PROSITE" id="PS51379"/>
    </source>
</evidence>
<keyword evidence="5" id="KW-0411">Iron-sulfur</keyword>
<reference evidence="8 9" key="1">
    <citation type="submission" date="2019-01" db="EMBL/GenBank/DDBJ databases">
        <title>Chengkuizengella sp. nov., isolated from deep-sea sediment of East Pacific Ocean.</title>
        <authorList>
            <person name="Yang J."/>
            <person name="Lai Q."/>
            <person name="Shao Z."/>
        </authorList>
    </citation>
    <scope>NUCLEOTIDE SEQUENCE [LARGE SCALE GENOMIC DNA]</scope>
    <source>
        <strain evidence="8 9">YPA3-1-1</strain>
    </source>
</reference>
<proteinExistence type="predicted"/>
<evidence type="ECO:0000313" key="8">
    <source>
        <dbReference type="EMBL" id="NBI29654.1"/>
    </source>
</evidence>
<sequence length="684" mass="77561">MELLTIIQLCAFLLLTGYVFYLFYHIMYSRYSFIKLGKEESLKPEYKQRFKQIAVNMFGHKTLLKDKKSGIMHLVMFYGFILIQFGAIDLVGKGLVPGWHLPLGSFYPIFVFIQEITVLLVLLATGYAFYRRYVEKLARLKRGWKAGIVILLLSSLMLSIILAGGLEMIWKGHEVNALQPVSSLFVLAFSWLGSNVAGVLFYVLWWIHLLILYTFLIYVPQSKHAHLFFAPINVFIRKLGVPGKLKKIDLEDENAESFGAGKIEDFTQNQLVDLYACVECGRCTSVCPAASTGKMLSPMHLITNMRDHLTNKGAAITSRTPWMPAFAFGGTTANELAVATETELDTPLVGEVVTEQELWACTSCRNCEEVCPVANEHVDKIMDMRRYLVLTEGSLPAEAARALNNIERQGNPWGLNRLDRKNWIDQMDDDNKVVEVQNTESFEYLFYVGSMGSYDKRCQKISEAFVEIMNKAGISFAVLGNEEKNSGDTARRLGNEYLYQMLAEENVELFKNYNVKKIVTIDPHAFHTFKNEYQDFGLPEDVEVYHHSQLISKWIEEGRIQPNKSMMDKITYHDPCYLGRHNNEYEAPRQALSAIPGVELVEMERSGSNSMCCGAGGGMMWMEETEGTRVNTERTEQALKTKPDLIATGCPYCLTMVDDGLKAKDEEKVQARDIAEIIAESLER</sequence>
<feature type="domain" description="4Fe-4S ferredoxin-type" evidence="7">
    <location>
        <begin position="350"/>
        <end position="381"/>
    </location>
</feature>
<keyword evidence="2" id="KW-0479">Metal-binding</keyword>
<dbReference type="GO" id="GO:0046872">
    <property type="term" value="F:metal ion binding"/>
    <property type="evidence" value="ECO:0007669"/>
    <property type="project" value="UniProtKB-KW"/>
</dbReference>
<feature type="transmembrane region" description="Helical" evidence="6">
    <location>
        <begin position="175"/>
        <end position="192"/>
    </location>
</feature>
<keyword evidence="6" id="KW-1133">Transmembrane helix</keyword>
<evidence type="ECO:0000256" key="1">
    <source>
        <dbReference type="ARBA" id="ARBA00022485"/>
    </source>
</evidence>
<dbReference type="AlphaFoldDB" id="A0A6N9Q4V7"/>
<dbReference type="SUPFAM" id="SSF46548">
    <property type="entry name" value="alpha-helical ferredoxin"/>
    <property type="match status" value="1"/>
</dbReference>
<keyword evidence="3" id="KW-0560">Oxidoreductase</keyword>
<dbReference type="RefSeq" id="WP_160646463.1">
    <property type="nucleotide sequence ID" value="NZ_SIJB01000027.1"/>
</dbReference>
<keyword evidence="9" id="KW-1185">Reference proteome</keyword>
<protein>
    <submittedName>
        <fullName evidence="8">(Fe-S)-binding protein</fullName>
    </submittedName>
</protein>
<accession>A0A6N9Q4V7</accession>
<dbReference type="SUPFAM" id="SSF103501">
    <property type="entry name" value="Respiratory nitrate reductase 1 gamma chain"/>
    <property type="match status" value="1"/>
</dbReference>
<dbReference type="InterPro" id="IPR017896">
    <property type="entry name" value="4Fe4S_Fe-S-bd"/>
</dbReference>
<dbReference type="InterPro" id="IPR009051">
    <property type="entry name" value="Helical_ferredxn"/>
</dbReference>
<feature type="domain" description="4Fe-4S ferredoxin-type" evidence="7">
    <location>
        <begin position="268"/>
        <end position="298"/>
    </location>
</feature>
<dbReference type="Pfam" id="PF13183">
    <property type="entry name" value="Fer4_8"/>
    <property type="match status" value="1"/>
</dbReference>
<dbReference type="PROSITE" id="PS51379">
    <property type="entry name" value="4FE4S_FER_2"/>
    <property type="match status" value="2"/>
</dbReference>
<dbReference type="InterPro" id="IPR017900">
    <property type="entry name" value="4Fe4S_Fe_S_CS"/>
</dbReference>
<dbReference type="Proteomes" id="UP000448943">
    <property type="component" value="Unassembled WGS sequence"/>
</dbReference>
<organism evidence="8 9">
    <name type="scientific">Chengkuizengella marina</name>
    <dbReference type="NCBI Taxonomy" id="2507566"/>
    <lineage>
        <taxon>Bacteria</taxon>
        <taxon>Bacillati</taxon>
        <taxon>Bacillota</taxon>
        <taxon>Bacilli</taxon>
        <taxon>Bacillales</taxon>
        <taxon>Paenibacillaceae</taxon>
        <taxon>Chengkuizengella</taxon>
    </lineage>
</organism>
<dbReference type="PROSITE" id="PS00198">
    <property type="entry name" value="4FE4S_FER_1"/>
    <property type="match status" value="2"/>
</dbReference>
<evidence type="ECO:0000313" key="9">
    <source>
        <dbReference type="Proteomes" id="UP000448943"/>
    </source>
</evidence>
<evidence type="ECO:0000256" key="3">
    <source>
        <dbReference type="ARBA" id="ARBA00023002"/>
    </source>
</evidence>
<gene>
    <name evidence="8" type="ORF">ERL59_11860</name>
</gene>
<feature type="transmembrane region" description="Helical" evidence="6">
    <location>
        <begin position="107"/>
        <end position="130"/>
    </location>
</feature>
<dbReference type="InterPro" id="IPR004017">
    <property type="entry name" value="Cys_rich_dom"/>
</dbReference>
<dbReference type="PANTHER" id="PTHR43255:SF1">
    <property type="entry name" value="IRON-SULFUR-BINDING OXIDOREDUCTASE FADF-RELATED"/>
    <property type="match status" value="1"/>
</dbReference>
<dbReference type="GO" id="GO:0005886">
    <property type="term" value="C:plasma membrane"/>
    <property type="evidence" value="ECO:0007669"/>
    <property type="project" value="TreeGrafter"/>
</dbReference>
<dbReference type="GO" id="GO:0051539">
    <property type="term" value="F:4 iron, 4 sulfur cluster binding"/>
    <property type="evidence" value="ECO:0007669"/>
    <property type="project" value="UniProtKB-KW"/>
</dbReference>
<evidence type="ECO:0000256" key="5">
    <source>
        <dbReference type="ARBA" id="ARBA00023014"/>
    </source>
</evidence>
<dbReference type="GO" id="GO:0016491">
    <property type="term" value="F:oxidoreductase activity"/>
    <property type="evidence" value="ECO:0007669"/>
    <property type="project" value="UniProtKB-KW"/>
</dbReference>
<dbReference type="Pfam" id="PF02754">
    <property type="entry name" value="CCG"/>
    <property type="match status" value="2"/>
</dbReference>
<feature type="transmembrane region" description="Helical" evidence="6">
    <location>
        <begin position="142"/>
        <end position="163"/>
    </location>
</feature>
<evidence type="ECO:0000256" key="6">
    <source>
        <dbReference type="SAM" id="Phobius"/>
    </source>
</evidence>
<dbReference type="Gene3D" id="1.20.950.20">
    <property type="entry name" value="Transmembrane di-heme cytochromes, Chain C"/>
    <property type="match status" value="1"/>
</dbReference>
<evidence type="ECO:0000256" key="4">
    <source>
        <dbReference type="ARBA" id="ARBA00023004"/>
    </source>
</evidence>
<feature type="transmembrane region" description="Helical" evidence="6">
    <location>
        <begin position="70"/>
        <end position="87"/>
    </location>
</feature>
<name>A0A6N9Q4V7_9BACL</name>
<dbReference type="InterPro" id="IPR051460">
    <property type="entry name" value="HdrC_iron-sulfur_subunit"/>
</dbReference>
<dbReference type="Gene3D" id="1.10.1060.10">
    <property type="entry name" value="Alpha-helical ferredoxin"/>
    <property type="match status" value="1"/>
</dbReference>
<comment type="caution">
    <text evidence="8">The sequence shown here is derived from an EMBL/GenBank/DDBJ whole genome shotgun (WGS) entry which is preliminary data.</text>
</comment>
<dbReference type="PANTHER" id="PTHR43255">
    <property type="entry name" value="IRON-SULFUR-BINDING OXIDOREDUCTASE FADF-RELATED-RELATED"/>
    <property type="match status" value="1"/>
</dbReference>
<feature type="transmembrane region" description="Helical" evidence="6">
    <location>
        <begin position="199"/>
        <end position="219"/>
    </location>
</feature>
<keyword evidence="1" id="KW-0004">4Fe-4S</keyword>
<dbReference type="EMBL" id="SIJB01000027">
    <property type="protein sequence ID" value="NBI29654.1"/>
    <property type="molecule type" value="Genomic_DNA"/>
</dbReference>
<keyword evidence="6" id="KW-0812">Transmembrane</keyword>
<keyword evidence="6" id="KW-0472">Membrane</keyword>
<keyword evidence="4" id="KW-0408">Iron</keyword>
<dbReference type="InterPro" id="IPR036197">
    <property type="entry name" value="NarG-like_sf"/>
</dbReference>
<evidence type="ECO:0000256" key="2">
    <source>
        <dbReference type="ARBA" id="ARBA00022723"/>
    </source>
</evidence>